<sequence>MYISDFLKGRLGSDMFDDRLLLDTLRDIRAGKVCSVPIYDYKTNSRPVRCGAPDRSMVPLRGRWCPWQASGDP</sequence>
<name>A0A6A4W3L2_AMPAM</name>
<keyword evidence="2" id="KW-1185">Reference proteome</keyword>
<reference evidence="1 2" key="1">
    <citation type="submission" date="2019-07" db="EMBL/GenBank/DDBJ databases">
        <title>Draft genome assembly of a fouling barnacle, Amphibalanus amphitrite (Darwin, 1854): The first reference genome for Thecostraca.</title>
        <authorList>
            <person name="Kim W."/>
        </authorList>
    </citation>
    <scope>NUCLEOTIDE SEQUENCE [LARGE SCALE GENOMIC DNA]</scope>
    <source>
        <strain evidence="1">SNU_AA5</strain>
        <tissue evidence="1">Soma without cirri and trophi</tissue>
    </source>
</reference>
<dbReference type="EMBL" id="VIIS01001054">
    <property type="protein sequence ID" value="KAF0302487.1"/>
    <property type="molecule type" value="Genomic_DNA"/>
</dbReference>
<dbReference type="AlphaFoldDB" id="A0A6A4W3L2"/>
<evidence type="ECO:0000313" key="1">
    <source>
        <dbReference type="EMBL" id="KAF0302487.1"/>
    </source>
</evidence>
<accession>A0A6A4W3L2</accession>
<organism evidence="1 2">
    <name type="scientific">Amphibalanus amphitrite</name>
    <name type="common">Striped barnacle</name>
    <name type="synonym">Balanus amphitrite</name>
    <dbReference type="NCBI Taxonomy" id="1232801"/>
    <lineage>
        <taxon>Eukaryota</taxon>
        <taxon>Metazoa</taxon>
        <taxon>Ecdysozoa</taxon>
        <taxon>Arthropoda</taxon>
        <taxon>Crustacea</taxon>
        <taxon>Multicrustacea</taxon>
        <taxon>Cirripedia</taxon>
        <taxon>Thoracica</taxon>
        <taxon>Thoracicalcarea</taxon>
        <taxon>Balanomorpha</taxon>
        <taxon>Balanoidea</taxon>
        <taxon>Balanidae</taxon>
        <taxon>Amphibalaninae</taxon>
        <taxon>Amphibalanus</taxon>
    </lineage>
</organism>
<protein>
    <submittedName>
        <fullName evidence="1">Uncharacterized protein</fullName>
    </submittedName>
</protein>
<comment type="caution">
    <text evidence="1">The sequence shown here is derived from an EMBL/GenBank/DDBJ whole genome shotgun (WGS) entry which is preliminary data.</text>
</comment>
<gene>
    <name evidence="1" type="ORF">FJT64_025415</name>
</gene>
<evidence type="ECO:0000313" key="2">
    <source>
        <dbReference type="Proteomes" id="UP000440578"/>
    </source>
</evidence>
<proteinExistence type="predicted"/>
<dbReference type="Proteomes" id="UP000440578">
    <property type="component" value="Unassembled WGS sequence"/>
</dbReference>